<accession>A0AAN9T574</accession>
<dbReference type="GO" id="GO:0003950">
    <property type="term" value="F:NAD+ poly-ADP-ribosyltransferase activity"/>
    <property type="evidence" value="ECO:0007669"/>
    <property type="project" value="UniProtKB-UniRule"/>
</dbReference>
<evidence type="ECO:0000256" key="2">
    <source>
        <dbReference type="SAM" id="Phobius"/>
    </source>
</evidence>
<evidence type="ECO:0000313" key="4">
    <source>
        <dbReference type="EMBL" id="KAK7572122.1"/>
    </source>
</evidence>
<reference evidence="4 5" key="1">
    <citation type="submission" date="2024-03" db="EMBL/GenBank/DDBJ databases">
        <title>Adaptation during the transition from Ophiocordyceps entomopathogen to insect associate is accompanied by gene loss and intensified selection.</title>
        <authorList>
            <person name="Ward C.M."/>
            <person name="Onetto C.A."/>
            <person name="Borneman A.R."/>
        </authorList>
    </citation>
    <scope>NUCLEOTIDE SEQUENCE [LARGE SCALE GENOMIC DNA]</scope>
    <source>
        <strain evidence="4">AWRI1</strain>
        <tissue evidence="4">Single Adult Female</tissue>
    </source>
</reference>
<evidence type="ECO:0000313" key="5">
    <source>
        <dbReference type="Proteomes" id="UP001367676"/>
    </source>
</evidence>
<dbReference type="SUPFAM" id="SSF56399">
    <property type="entry name" value="ADP-ribosylation"/>
    <property type="match status" value="1"/>
</dbReference>
<dbReference type="PROSITE" id="PS51059">
    <property type="entry name" value="PARP_CATALYTIC"/>
    <property type="match status" value="1"/>
</dbReference>
<gene>
    <name evidence="4" type="ORF">V9T40_014594</name>
</gene>
<dbReference type="InterPro" id="IPR012317">
    <property type="entry name" value="Poly(ADP-ribose)pol_cat_dom"/>
</dbReference>
<dbReference type="InterPro" id="IPR051712">
    <property type="entry name" value="ARTD-AVP"/>
</dbReference>
<keyword evidence="5" id="KW-1185">Reference proteome</keyword>
<organism evidence="4 5">
    <name type="scientific">Parthenolecanium corni</name>
    <dbReference type="NCBI Taxonomy" id="536013"/>
    <lineage>
        <taxon>Eukaryota</taxon>
        <taxon>Metazoa</taxon>
        <taxon>Ecdysozoa</taxon>
        <taxon>Arthropoda</taxon>
        <taxon>Hexapoda</taxon>
        <taxon>Insecta</taxon>
        <taxon>Pterygota</taxon>
        <taxon>Neoptera</taxon>
        <taxon>Paraneoptera</taxon>
        <taxon>Hemiptera</taxon>
        <taxon>Sternorrhyncha</taxon>
        <taxon>Coccoidea</taxon>
        <taxon>Coccidae</taxon>
        <taxon>Parthenolecanium</taxon>
    </lineage>
</organism>
<sequence>MSYLVKTVTQTSSFFRSADITETERKRLQNLIHDTMDYLQITEIEKIRNDYLYTYFTLKKREYGDCVVRELIHCAPKADVEYIKKYNLNWRTIKQINEMVNLTSEYDQELPKQHFHYNRLQNNIRESIPRIKITSIRKVHNKHLSLAFTVKENEMRRRNGTTVQTEEYIHATGAWKVASILKGNLDWRLVRRSKYGHGVSFSHSASYANKYCNNRNGTCRAFIFCDVLVGSRRYVNDNRDSHPPNNVDSYQSSTGYVLVKFDDFTFNPKFVVYYEDGVYDFNSTLDNAMYLRQYEFNDSSAEIHQNQQQRVLLKQILRIPLENEDFLNAIVAENNKRTQAIIQPKSNELPIQPLVMPKDAVQIEVDARRPKLRSIENHQGPELPFIENRPGILPPRANIEPIHRPTLSSIARGETGLMNASYSLSRGRLAQPTTAPNQKCKKFNLIMLFVIIIMFIGVIDYVLDAKKPRST</sequence>
<feature type="transmembrane region" description="Helical" evidence="2">
    <location>
        <begin position="443"/>
        <end position="463"/>
    </location>
</feature>
<keyword evidence="2" id="KW-0472">Membrane</keyword>
<keyword evidence="2" id="KW-0812">Transmembrane</keyword>
<dbReference type="Pfam" id="PF00644">
    <property type="entry name" value="PARP"/>
    <property type="match status" value="1"/>
</dbReference>
<dbReference type="Proteomes" id="UP001367676">
    <property type="component" value="Unassembled WGS sequence"/>
</dbReference>
<keyword evidence="1" id="KW-0808">Transferase</keyword>
<proteinExistence type="predicted"/>
<keyword evidence="2" id="KW-1133">Transmembrane helix</keyword>
<keyword evidence="1" id="KW-0328">Glycosyltransferase</keyword>
<comment type="caution">
    <text evidence="4">The sequence shown here is derived from an EMBL/GenBank/DDBJ whole genome shotgun (WGS) entry which is preliminary data.</text>
</comment>
<dbReference type="Gene3D" id="3.90.228.10">
    <property type="match status" value="2"/>
</dbReference>
<dbReference type="GO" id="GO:1990404">
    <property type="term" value="F:NAD+-protein mono-ADP-ribosyltransferase activity"/>
    <property type="evidence" value="ECO:0007669"/>
    <property type="project" value="TreeGrafter"/>
</dbReference>
<evidence type="ECO:0000256" key="1">
    <source>
        <dbReference type="RuleBase" id="RU362114"/>
    </source>
</evidence>
<dbReference type="EMBL" id="JBBCAQ010000038">
    <property type="protein sequence ID" value="KAK7572122.1"/>
    <property type="molecule type" value="Genomic_DNA"/>
</dbReference>
<dbReference type="PANTHER" id="PTHR45740">
    <property type="entry name" value="POLY [ADP-RIBOSE] POLYMERASE"/>
    <property type="match status" value="1"/>
</dbReference>
<protein>
    <recommendedName>
        <fullName evidence="1">Poly [ADP-ribose] polymerase</fullName>
        <shortName evidence="1">PARP</shortName>
        <ecNumber evidence="1">2.4.2.-</ecNumber>
    </recommendedName>
</protein>
<dbReference type="AlphaFoldDB" id="A0AAN9T574"/>
<dbReference type="PANTHER" id="PTHR45740:SF2">
    <property type="entry name" value="POLY [ADP-RIBOSE] POLYMERASE"/>
    <property type="match status" value="1"/>
</dbReference>
<evidence type="ECO:0000259" key="3">
    <source>
        <dbReference type="PROSITE" id="PS51059"/>
    </source>
</evidence>
<feature type="domain" description="PARP catalytic" evidence="3">
    <location>
        <begin position="94"/>
        <end position="303"/>
    </location>
</feature>
<keyword evidence="1" id="KW-0520">NAD</keyword>
<name>A0AAN9T574_9HEMI</name>
<dbReference type="EC" id="2.4.2.-" evidence="1"/>
<dbReference type="GO" id="GO:0005634">
    <property type="term" value="C:nucleus"/>
    <property type="evidence" value="ECO:0007669"/>
    <property type="project" value="TreeGrafter"/>
</dbReference>